<feature type="domain" description="RING-type" evidence="7">
    <location>
        <begin position="10"/>
        <end position="63"/>
    </location>
</feature>
<feature type="compositionally biased region" description="Basic and acidic residues" evidence="6">
    <location>
        <begin position="509"/>
        <end position="522"/>
    </location>
</feature>
<feature type="compositionally biased region" description="Basic and acidic residues" evidence="6">
    <location>
        <begin position="574"/>
        <end position="623"/>
    </location>
</feature>
<dbReference type="Pfam" id="PF14634">
    <property type="entry name" value="zf-RING_5"/>
    <property type="match status" value="1"/>
</dbReference>
<dbReference type="GO" id="GO:0008270">
    <property type="term" value="F:zinc ion binding"/>
    <property type="evidence" value="ECO:0007669"/>
    <property type="project" value="UniProtKB-KW"/>
</dbReference>
<evidence type="ECO:0000256" key="6">
    <source>
        <dbReference type="SAM" id="MobiDB-lite"/>
    </source>
</evidence>
<dbReference type="Gene3D" id="3.30.40.10">
    <property type="entry name" value="Zinc/RING finger domain, C3HC4 (zinc finger)"/>
    <property type="match status" value="1"/>
</dbReference>
<keyword evidence="1" id="KW-0479">Metal-binding</keyword>
<evidence type="ECO:0000259" key="8">
    <source>
        <dbReference type="PROSITE" id="PS50157"/>
    </source>
</evidence>
<evidence type="ECO:0000313" key="10">
    <source>
        <dbReference type="Proteomes" id="UP001063166"/>
    </source>
</evidence>
<dbReference type="SMART" id="SM00184">
    <property type="entry name" value="RING"/>
    <property type="match status" value="1"/>
</dbReference>
<evidence type="ECO:0000313" key="9">
    <source>
        <dbReference type="EMBL" id="GLB40952.1"/>
    </source>
</evidence>
<dbReference type="SUPFAM" id="SSF57850">
    <property type="entry name" value="RING/U-box"/>
    <property type="match status" value="1"/>
</dbReference>
<feature type="compositionally biased region" description="Polar residues" evidence="6">
    <location>
        <begin position="444"/>
        <end position="454"/>
    </location>
</feature>
<dbReference type="InterPro" id="IPR001841">
    <property type="entry name" value="Znf_RING"/>
</dbReference>
<proteinExistence type="predicted"/>
<dbReference type="AlphaFoldDB" id="A0A9P3PTA4"/>
<keyword evidence="5" id="KW-0175">Coiled coil</keyword>
<feature type="region of interest" description="Disordered" evidence="6">
    <location>
        <begin position="351"/>
        <end position="477"/>
    </location>
</feature>
<evidence type="ECO:0000256" key="2">
    <source>
        <dbReference type="ARBA" id="ARBA00022771"/>
    </source>
</evidence>
<keyword evidence="3" id="KW-0862">Zinc</keyword>
<dbReference type="InterPro" id="IPR013087">
    <property type="entry name" value="Znf_C2H2_type"/>
</dbReference>
<dbReference type="InterPro" id="IPR017907">
    <property type="entry name" value="Znf_RING_CS"/>
</dbReference>
<dbReference type="InterPro" id="IPR013083">
    <property type="entry name" value="Znf_RING/FYVE/PHD"/>
</dbReference>
<comment type="caution">
    <text evidence="9">The sequence shown here is derived from an EMBL/GenBank/DDBJ whole genome shotgun (WGS) entry which is preliminary data.</text>
</comment>
<evidence type="ECO:0000256" key="1">
    <source>
        <dbReference type="ARBA" id="ARBA00022723"/>
    </source>
</evidence>
<gene>
    <name evidence="9" type="ORF">LshimejAT787_0901670</name>
</gene>
<evidence type="ECO:0000256" key="5">
    <source>
        <dbReference type="SAM" id="Coils"/>
    </source>
</evidence>
<feature type="compositionally biased region" description="Polar residues" evidence="6">
    <location>
        <begin position="628"/>
        <end position="642"/>
    </location>
</feature>
<sequence length="720" mass="79828">MLTLGAGSVCDVCLEPFGRGNKQPCSVLCGHVFCIECVNRLRASNMNAAHPEIDYGAPCPLCRKHFDQRSIIKLHIDYDSGSSPRRATCLTAAETEAKRLKEAIADVANAGTTEHNLRQLISETTTFLSLHPRDQFSDLRVSHRMVAYLCEIKAKLRDQKVDYEKQITKLKEEKAELERKVEAVSAARKDEAESALAIEMSLREHCTRAHKAYEDMVGHVTEWSKLGEQLARLRSTETRIFDDPRVQRSDVATTPEYVDDTLSSYHDQRMRLSGAALTDSASFLVSPLPQFTGVFPTSAMNAFPLPDVESDSETQREEPRYDMPSRSLPDCNARGHPVSCPCVEVPRFPELPRSVQQGNRPTASRSRSATMILPHADGPNRSAPIPIPDPYHDNIPNGDNDYTSRRSSSRTRRHSNRSRPQSRGQGSNEASPQQSSPLHIPRSSARTHGRTSGTADEIMPSSSTAPVPTTPQPNSYNLKNHRLQDLLQDTPVGTSSSLPNMHIHSPSSSRRDSYNSREKDRSSLSYPTLHPPMLPQDREHRPAPSPEPAPSRVNPPAAYDPNAPLSSASSAAKALERARQEREQAEKAERRGKEKEKERERERERERYNGVREGDQYAENSDRHWRKVSNTSSTYSKSQWTDSAGAADRSAQSVSSSSRHPSSRDSGPLHPSTSDYGSRRSTTSSSHSSTRSAGAGSLRGPFSADKYPQQAIPVLSATRA</sequence>
<evidence type="ECO:0000259" key="7">
    <source>
        <dbReference type="PROSITE" id="PS50089"/>
    </source>
</evidence>
<feature type="coiled-coil region" evidence="5">
    <location>
        <begin position="153"/>
        <end position="194"/>
    </location>
</feature>
<dbReference type="PROSITE" id="PS50157">
    <property type="entry name" value="ZINC_FINGER_C2H2_2"/>
    <property type="match status" value="1"/>
</dbReference>
<feature type="compositionally biased region" description="Basic and acidic residues" evidence="6">
    <location>
        <begin position="313"/>
        <end position="323"/>
    </location>
</feature>
<evidence type="ECO:0000256" key="4">
    <source>
        <dbReference type="PROSITE-ProRule" id="PRU00042"/>
    </source>
</evidence>
<feature type="compositionally biased region" description="Polar residues" evidence="6">
    <location>
        <begin position="421"/>
        <end position="437"/>
    </location>
</feature>
<keyword evidence="2 4" id="KW-0863">Zinc-finger</keyword>
<feature type="compositionally biased region" description="Low complexity" evidence="6">
    <location>
        <begin position="649"/>
        <end position="696"/>
    </location>
</feature>
<evidence type="ECO:0000256" key="3">
    <source>
        <dbReference type="ARBA" id="ARBA00022833"/>
    </source>
</evidence>
<dbReference type="Proteomes" id="UP001063166">
    <property type="component" value="Unassembled WGS sequence"/>
</dbReference>
<feature type="domain" description="C2H2-type" evidence="8">
    <location>
        <begin position="57"/>
        <end position="84"/>
    </location>
</feature>
<name>A0A9P3PTA4_LYOSH</name>
<feature type="region of interest" description="Disordered" evidence="6">
    <location>
        <begin position="304"/>
        <end position="332"/>
    </location>
</feature>
<organism evidence="9 10">
    <name type="scientific">Lyophyllum shimeji</name>
    <name type="common">Hon-shimeji</name>
    <name type="synonym">Tricholoma shimeji</name>
    <dbReference type="NCBI Taxonomy" id="47721"/>
    <lineage>
        <taxon>Eukaryota</taxon>
        <taxon>Fungi</taxon>
        <taxon>Dikarya</taxon>
        <taxon>Basidiomycota</taxon>
        <taxon>Agaricomycotina</taxon>
        <taxon>Agaricomycetes</taxon>
        <taxon>Agaricomycetidae</taxon>
        <taxon>Agaricales</taxon>
        <taxon>Tricholomatineae</taxon>
        <taxon>Lyophyllaceae</taxon>
        <taxon>Lyophyllum</taxon>
    </lineage>
</organism>
<feature type="compositionally biased region" description="Polar residues" evidence="6">
    <location>
        <begin position="354"/>
        <end position="369"/>
    </location>
</feature>
<protein>
    <submittedName>
        <fullName evidence="9">Ring finger domain containing protein</fullName>
    </submittedName>
</protein>
<dbReference type="OrthoDB" id="6105938at2759"/>
<dbReference type="EMBL" id="BRPK01000009">
    <property type="protein sequence ID" value="GLB40952.1"/>
    <property type="molecule type" value="Genomic_DNA"/>
</dbReference>
<dbReference type="PROSITE" id="PS50089">
    <property type="entry name" value="ZF_RING_2"/>
    <property type="match status" value="1"/>
</dbReference>
<feature type="compositionally biased region" description="Basic residues" evidence="6">
    <location>
        <begin position="407"/>
        <end position="417"/>
    </location>
</feature>
<reference evidence="9" key="1">
    <citation type="submission" date="2022-07" db="EMBL/GenBank/DDBJ databases">
        <title>The genome of Lyophyllum shimeji provides insight into the initial evolution of ectomycorrhizal fungal genome.</title>
        <authorList>
            <person name="Kobayashi Y."/>
            <person name="Shibata T."/>
            <person name="Hirakawa H."/>
            <person name="Shigenobu S."/>
            <person name="Nishiyama T."/>
            <person name="Yamada A."/>
            <person name="Hasebe M."/>
            <person name="Kawaguchi M."/>
        </authorList>
    </citation>
    <scope>NUCLEOTIDE SEQUENCE</scope>
    <source>
        <strain evidence="9">AT787</strain>
    </source>
</reference>
<keyword evidence="10" id="KW-1185">Reference proteome</keyword>
<dbReference type="PROSITE" id="PS00518">
    <property type="entry name" value="ZF_RING_1"/>
    <property type="match status" value="1"/>
</dbReference>
<feature type="region of interest" description="Disordered" evidence="6">
    <location>
        <begin position="489"/>
        <end position="720"/>
    </location>
</feature>
<accession>A0A9P3PTA4</accession>